<feature type="transmembrane region" description="Helical" evidence="1">
    <location>
        <begin position="15"/>
        <end position="40"/>
    </location>
</feature>
<dbReference type="EMBL" id="CAFBMW010000039">
    <property type="protein sequence ID" value="CAB4962607.1"/>
    <property type="molecule type" value="Genomic_DNA"/>
</dbReference>
<keyword evidence="1" id="KW-0472">Membrane</keyword>
<dbReference type="AlphaFoldDB" id="A0A6J7L3T2"/>
<keyword evidence="1" id="KW-1133">Transmembrane helix</keyword>
<organism evidence="2">
    <name type="scientific">freshwater metagenome</name>
    <dbReference type="NCBI Taxonomy" id="449393"/>
    <lineage>
        <taxon>unclassified sequences</taxon>
        <taxon>metagenomes</taxon>
        <taxon>ecological metagenomes</taxon>
    </lineage>
</organism>
<name>A0A6J7L3T2_9ZZZZ</name>
<feature type="transmembrane region" description="Helical" evidence="1">
    <location>
        <begin position="46"/>
        <end position="64"/>
    </location>
</feature>
<accession>A0A6J7L3T2</accession>
<keyword evidence="1" id="KW-0812">Transmembrane</keyword>
<protein>
    <submittedName>
        <fullName evidence="2">Unannotated protein</fullName>
    </submittedName>
</protein>
<evidence type="ECO:0000256" key="1">
    <source>
        <dbReference type="SAM" id="Phobius"/>
    </source>
</evidence>
<reference evidence="2" key="1">
    <citation type="submission" date="2020-05" db="EMBL/GenBank/DDBJ databases">
        <authorList>
            <person name="Chiriac C."/>
            <person name="Salcher M."/>
            <person name="Ghai R."/>
            <person name="Kavagutti S V."/>
        </authorList>
    </citation>
    <scope>NUCLEOTIDE SEQUENCE</scope>
</reference>
<feature type="transmembrane region" description="Helical" evidence="1">
    <location>
        <begin position="71"/>
        <end position="92"/>
    </location>
</feature>
<proteinExistence type="predicted"/>
<gene>
    <name evidence="2" type="ORF">UFOPK3662_03347</name>
</gene>
<evidence type="ECO:0000313" key="2">
    <source>
        <dbReference type="EMBL" id="CAB4962607.1"/>
    </source>
</evidence>
<sequence>MDDMTRFPSSPTRRYALALTVSVATTLFLLLGIGALGIVGDGDRDALYLAAPAVALLVAVATRFRPGGMVVALAGAAVVTVVAGAVAVGLVVTDREVASVADVVLLTGMYAALFAVAAWLFRFSERPAVGTAA</sequence>
<feature type="transmembrane region" description="Helical" evidence="1">
    <location>
        <begin position="98"/>
        <end position="121"/>
    </location>
</feature>